<dbReference type="Proteomes" id="UP000300052">
    <property type="component" value="Genome"/>
</dbReference>
<accession>A0A4P8MVX6</accession>
<gene>
    <name evidence="2" type="ORF">Barba1S_gp006</name>
</gene>
<sequence>MKDKQFIKDAIRTESPNFFQPNTRILHAAIGCVTESGELLDALKKQMFYGRELDLTNVKEESGDLLWYLAILFDELGTDFETESNRVINKLKTRFPDKFTEQDAFERKLDKERKVLEE</sequence>
<evidence type="ECO:0000313" key="3">
    <source>
        <dbReference type="Proteomes" id="UP000300052"/>
    </source>
</evidence>
<dbReference type="Gene3D" id="1.10.287.1080">
    <property type="entry name" value="MazG-like"/>
    <property type="match status" value="1"/>
</dbReference>
<dbReference type="InterPro" id="IPR011379">
    <property type="entry name" value="MazG-related_GP37"/>
</dbReference>
<dbReference type="InterPro" id="IPR004518">
    <property type="entry name" value="MazG-like_dom"/>
</dbReference>
<dbReference type="CDD" id="cd11541">
    <property type="entry name" value="NTP-PPase_u4"/>
    <property type="match status" value="1"/>
</dbReference>
<organism evidence="2 3">
    <name type="scientific">Rheinheimera phage vB_RspM_Barba1S</name>
    <dbReference type="NCBI Taxonomy" id="2565660"/>
    <lineage>
        <taxon>Viruses</taxon>
        <taxon>Duplodnaviria</taxon>
        <taxon>Heunggongvirae</taxon>
        <taxon>Uroviricota</taxon>
        <taxon>Caudoviricetes</taxon>
        <taxon>Barbavirus</taxon>
        <taxon>Barbavirus barba18A</taxon>
    </lineage>
</organism>
<name>A0A4P8MVX6_9CAUD</name>
<evidence type="ECO:0000259" key="1">
    <source>
        <dbReference type="Pfam" id="PF03819"/>
    </source>
</evidence>
<dbReference type="SUPFAM" id="SSF101386">
    <property type="entry name" value="all-alpha NTP pyrophosphatases"/>
    <property type="match status" value="1"/>
</dbReference>
<protein>
    <submittedName>
        <fullName evidence="2">MazG</fullName>
    </submittedName>
</protein>
<reference evidence="2 3" key="1">
    <citation type="submission" date="2019-03" db="EMBL/GenBank/DDBJ databases">
        <title>Genomic and seasonal variations among aquatic phages infecting the Baltic Sea Gammaproteobacteria Rheinheimera sp. bal341.</title>
        <authorList>
            <person name="Nilsson E."/>
            <person name="Li K."/>
            <person name="Fridlund J."/>
            <person name="Sulcius S."/>
            <person name="Bunse C."/>
            <person name="Karlsson C.M.G."/>
            <person name="Lindh M."/>
            <person name="Lundin D."/>
            <person name="Pinhassi J."/>
            <person name="Holmfeldt K."/>
        </authorList>
    </citation>
    <scope>NUCLEOTIDE SEQUENCE [LARGE SCALE GENOMIC DNA]</scope>
</reference>
<evidence type="ECO:0000313" key="2">
    <source>
        <dbReference type="EMBL" id="QCQ57993.1"/>
    </source>
</evidence>
<dbReference type="EMBL" id="MK719702">
    <property type="protein sequence ID" value="QCQ57993.1"/>
    <property type="molecule type" value="Genomic_DNA"/>
</dbReference>
<feature type="domain" description="NTP pyrophosphohydrolase MazG-like" evidence="1">
    <location>
        <begin position="33"/>
        <end position="99"/>
    </location>
</feature>
<dbReference type="Pfam" id="PF03819">
    <property type="entry name" value="MazG"/>
    <property type="match status" value="1"/>
</dbReference>
<proteinExistence type="predicted"/>